<feature type="non-terminal residue" evidence="1">
    <location>
        <position position="1"/>
    </location>
</feature>
<protein>
    <submittedName>
        <fullName evidence="1">Iron-only hydrogenase maturation rSAM protein HydG</fullName>
    </submittedName>
</protein>
<dbReference type="AlphaFoldDB" id="W1YNR0"/>
<organism evidence="1">
    <name type="scientific">human gut metagenome</name>
    <dbReference type="NCBI Taxonomy" id="408170"/>
    <lineage>
        <taxon>unclassified sequences</taxon>
        <taxon>metagenomes</taxon>
        <taxon>organismal metagenomes</taxon>
    </lineage>
</organism>
<evidence type="ECO:0000313" key="1">
    <source>
        <dbReference type="EMBL" id="ETJ44122.1"/>
    </source>
</evidence>
<accession>W1YNR0</accession>
<reference evidence="1" key="1">
    <citation type="submission" date="2013-12" db="EMBL/GenBank/DDBJ databases">
        <title>A Varibaculum cambriense genome reconstructed from a premature infant gut community with otherwise low bacterial novelty that shifts toward anaerobic metabolism during the third week of life.</title>
        <authorList>
            <person name="Brown C.T."/>
            <person name="Sharon I."/>
            <person name="Thomas B.C."/>
            <person name="Castelle C.J."/>
            <person name="Morowitz M.J."/>
            <person name="Banfield J.F."/>
        </authorList>
    </citation>
    <scope>NUCLEOTIDE SEQUENCE</scope>
</reference>
<dbReference type="PANTHER" id="PTHR43583">
    <property type="entry name" value="2-IMINOACETATE SYNTHASE"/>
    <property type="match status" value="1"/>
</dbReference>
<comment type="caution">
    <text evidence="1">The sequence shown here is derived from an EMBL/GenBank/DDBJ whole genome shotgun (WGS) entry which is preliminary data.</text>
</comment>
<sequence>FCTACYRAGRTGDRFMALAKSGQIHNCCQPNALMTLNEYIMDYGDEKTKAHGAKVIEQQLENIKNDLVKDKAKAYIAQMKDGERDFRF</sequence>
<proteinExistence type="predicted"/>
<dbReference type="InterPro" id="IPR034428">
    <property type="entry name" value="ThiH/NoCL/HydG-like"/>
</dbReference>
<dbReference type="EMBL" id="AZMM01001852">
    <property type="protein sequence ID" value="ETJ44122.1"/>
    <property type="molecule type" value="Genomic_DNA"/>
</dbReference>
<name>W1YNR0_9ZZZZ</name>
<gene>
    <name evidence="1" type="ORF">Q604_UNBC01852G0001</name>
</gene>
<dbReference type="PANTHER" id="PTHR43583:SF2">
    <property type="entry name" value="THIAZOLE BIOSYNTHESIS PROTEIN"/>
    <property type="match status" value="1"/>
</dbReference>